<feature type="region of interest" description="Disordered" evidence="1">
    <location>
        <begin position="1"/>
        <end position="20"/>
    </location>
</feature>
<reference evidence="2 3" key="1">
    <citation type="journal article" date="2011" name="BMC Genomics">
        <title>Genome sequencing reveals diversification of virulence factor content and possible host adaptation in distinct subpopulations of Salmonella enterica.</title>
        <authorList>
            <person name="den Bakker H.C."/>
            <person name="Moreno Switt A.I."/>
            <person name="Govoni G."/>
            <person name="Cummings C.A."/>
            <person name="Ranieri M.L."/>
            <person name="Degoricija L."/>
            <person name="Hoelzer K."/>
            <person name="Rodriguez-Rivera L.D."/>
            <person name="Brown S."/>
            <person name="Bolchacova E."/>
            <person name="Furtado M.R."/>
            <person name="Wiedmann M."/>
        </authorList>
    </citation>
    <scope>NUCLEOTIDE SEQUENCE [LARGE SCALE GENOMIC DNA]</scope>
    <source>
        <strain evidence="2 3">R8-2977</strain>
    </source>
</reference>
<gene>
    <name evidence="2" type="ORF">LTSEURB_3325</name>
</gene>
<evidence type="ECO:0000313" key="2">
    <source>
        <dbReference type="EMBL" id="EHD02055.1"/>
    </source>
</evidence>
<accession>G5RXI1</accession>
<protein>
    <submittedName>
        <fullName evidence="2">Uncharacterized protein</fullName>
    </submittedName>
</protein>
<dbReference type="EMBL" id="AFCW01001264">
    <property type="protein sequence ID" value="EHD02055.1"/>
    <property type="molecule type" value="Genomic_DNA"/>
</dbReference>
<evidence type="ECO:0000256" key="1">
    <source>
        <dbReference type="SAM" id="MobiDB-lite"/>
    </source>
</evidence>
<organism evidence="2 3">
    <name type="scientific">Salmonella enterica subsp. enterica serovar Urbana str. R8-2977</name>
    <dbReference type="NCBI Taxonomy" id="913084"/>
    <lineage>
        <taxon>Bacteria</taxon>
        <taxon>Pseudomonadati</taxon>
        <taxon>Pseudomonadota</taxon>
        <taxon>Gammaproteobacteria</taxon>
        <taxon>Enterobacterales</taxon>
        <taxon>Enterobacteriaceae</taxon>
        <taxon>Salmonella</taxon>
    </lineage>
</organism>
<proteinExistence type="predicted"/>
<feature type="compositionally biased region" description="Polar residues" evidence="1">
    <location>
        <begin position="1"/>
        <end position="19"/>
    </location>
</feature>
<dbReference type="Proteomes" id="UP000004776">
    <property type="component" value="Unassembled WGS sequence"/>
</dbReference>
<feature type="non-terminal residue" evidence="2">
    <location>
        <position position="38"/>
    </location>
</feature>
<dbReference type="AlphaFoldDB" id="G5RXI1"/>
<name>G5RXI1_SALET</name>
<evidence type="ECO:0000313" key="3">
    <source>
        <dbReference type="Proteomes" id="UP000004776"/>
    </source>
</evidence>
<sequence length="38" mass="4092">MKSASRCQRPNQYAASSPVISGETPCLVRTAQHQDAAM</sequence>
<comment type="caution">
    <text evidence="2">The sequence shown here is derived from an EMBL/GenBank/DDBJ whole genome shotgun (WGS) entry which is preliminary data.</text>
</comment>